<evidence type="ECO:0000256" key="2">
    <source>
        <dbReference type="PROSITE-ProRule" id="PRU00335"/>
    </source>
</evidence>
<dbReference type="SUPFAM" id="SSF46689">
    <property type="entry name" value="Homeodomain-like"/>
    <property type="match status" value="1"/>
</dbReference>
<dbReference type="Proteomes" id="UP001597314">
    <property type="component" value="Unassembled WGS sequence"/>
</dbReference>
<keyword evidence="6" id="KW-1185">Reference proteome</keyword>
<gene>
    <name evidence="5" type="ORF">ACFSOX_00865</name>
</gene>
<reference evidence="6" key="1">
    <citation type="journal article" date="2019" name="Int. J. Syst. Evol. Microbiol.">
        <title>The Global Catalogue of Microorganisms (GCM) 10K type strain sequencing project: providing services to taxonomists for standard genome sequencing and annotation.</title>
        <authorList>
            <consortium name="The Broad Institute Genomics Platform"/>
            <consortium name="The Broad Institute Genome Sequencing Center for Infectious Disease"/>
            <person name="Wu L."/>
            <person name="Ma J."/>
        </authorList>
    </citation>
    <scope>NUCLEOTIDE SEQUENCE [LARGE SCALE GENOMIC DNA]</scope>
    <source>
        <strain evidence="6">CGMCC 1.6774</strain>
    </source>
</reference>
<dbReference type="SUPFAM" id="SSF48498">
    <property type="entry name" value="Tetracyclin repressor-like, C-terminal domain"/>
    <property type="match status" value="1"/>
</dbReference>
<dbReference type="PROSITE" id="PS50977">
    <property type="entry name" value="HTH_TETR_2"/>
    <property type="match status" value="1"/>
</dbReference>
<feature type="DNA-binding region" description="H-T-H motif" evidence="2">
    <location>
        <begin position="73"/>
        <end position="92"/>
    </location>
</feature>
<dbReference type="EMBL" id="JBHUIW010000001">
    <property type="protein sequence ID" value="MFD2180692.1"/>
    <property type="molecule type" value="Genomic_DNA"/>
</dbReference>
<evidence type="ECO:0000256" key="1">
    <source>
        <dbReference type="ARBA" id="ARBA00023125"/>
    </source>
</evidence>
<dbReference type="Gene3D" id="1.10.357.10">
    <property type="entry name" value="Tetracycline Repressor, domain 2"/>
    <property type="match status" value="1"/>
</dbReference>
<feature type="domain" description="HTH tetR-type" evidence="4">
    <location>
        <begin position="50"/>
        <end position="110"/>
    </location>
</feature>
<dbReference type="InterPro" id="IPR036271">
    <property type="entry name" value="Tet_transcr_reg_TetR-rel_C_sf"/>
</dbReference>
<dbReference type="PANTHER" id="PTHR30055:SF146">
    <property type="entry name" value="HTH-TYPE TRANSCRIPTIONAL DUAL REGULATOR CECR"/>
    <property type="match status" value="1"/>
</dbReference>
<dbReference type="Gene3D" id="1.10.10.60">
    <property type="entry name" value="Homeodomain-like"/>
    <property type="match status" value="1"/>
</dbReference>
<feature type="region of interest" description="Disordered" evidence="3">
    <location>
        <begin position="249"/>
        <end position="269"/>
    </location>
</feature>
<dbReference type="InterPro" id="IPR009057">
    <property type="entry name" value="Homeodomain-like_sf"/>
</dbReference>
<dbReference type="Pfam" id="PF00440">
    <property type="entry name" value="TetR_N"/>
    <property type="match status" value="1"/>
</dbReference>
<dbReference type="PRINTS" id="PR00455">
    <property type="entry name" value="HTHTETR"/>
</dbReference>
<dbReference type="InterPro" id="IPR001647">
    <property type="entry name" value="HTH_TetR"/>
</dbReference>
<dbReference type="InterPro" id="IPR050109">
    <property type="entry name" value="HTH-type_TetR-like_transc_reg"/>
</dbReference>
<accession>A0ABW5AF38</accession>
<dbReference type="RefSeq" id="WP_378475905.1">
    <property type="nucleotide sequence ID" value="NZ_JBHUIW010000001.1"/>
</dbReference>
<comment type="caution">
    <text evidence="5">The sequence shown here is derived from an EMBL/GenBank/DDBJ whole genome shotgun (WGS) entry which is preliminary data.</text>
</comment>
<evidence type="ECO:0000313" key="5">
    <source>
        <dbReference type="EMBL" id="MFD2180692.1"/>
    </source>
</evidence>
<dbReference type="InterPro" id="IPR039536">
    <property type="entry name" value="TetR_C_Proteobacteria"/>
</dbReference>
<keyword evidence="1 2" id="KW-0238">DNA-binding</keyword>
<evidence type="ECO:0000313" key="6">
    <source>
        <dbReference type="Proteomes" id="UP001597314"/>
    </source>
</evidence>
<dbReference type="Pfam" id="PF14246">
    <property type="entry name" value="TetR_C_7"/>
    <property type="match status" value="1"/>
</dbReference>
<dbReference type="PANTHER" id="PTHR30055">
    <property type="entry name" value="HTH-TYPE TRANSCRIPTIONAL REGULATOR RUTR"/>
    <property type="match status" value="1"/>
</dbReference>
<feature type="region of interest" description="Disordered" evidence="3">
    <location>
        <begin position="1"/>
        <end position="51"/>
    </location>
</feature>
<evidence type="ECO:0000256" key="3">
    <source>
        <dbReference type="SAM" id="MobiDB-lite"/>
    </source>
</evidence>
<protein>
    <submittedName>
        <fullName evidence="5">TetR/AcrR family transcriptional regulator C-terminal domain-containing protein</fullName>
    </submittedName>
</protein>
<sequence length="269" mass="29085">MRDEIGRVTSEAAAATRLPSRASEGTAGPAAGRMDGAVVRRGRTPAGTDPAKRRQILEGAARVFSAMGFDAASMNDIARDAGVSKGTLYVYFEHKEELFCALIADQRHKHLAALKALIDDGPDVRATLTRWATAYVTLLTTDWAVRVQRVVLGVTERMPEIGRSFFTEGPGCGISILSDYFDRMTARGLLAIDDTTLASWQFSELVHASLLRPLLYRWHDGPPSPEEIARVIGHAVEMFLAYYGPKPATPKPATPKPATPDPAGPNGKA</sequence>
<organism evidence="5 6">
    <name type="scientific">Rhodoplanes azumiensis</name>
    <dbReference type="NCBI Taxonomy" id="1897628"/>
    <lineage>
        <taxon>Bacteria</taxon>
        <taxon>Pseudomonadati</taxon>
        <taxon>Pseudomonadota</taxon>
        <taxon>Alphaproteobacteria</taxon>
        <taxon>Hyphomicrobiales</taxon>
        <taxon>Nitrobacteraceae</taxon>
        <taxon>Rhodoplanes</taxon>
    </lineage>
</organism>
<evidence type="ECO:0000259" key="4">
    <source>
        <dbReference type="PROSITE" id="PS50977"/>
    </source>
</evidence>
<proteinExistence type="predicted"/>
<feature type="compositionally biased region" description="Pro residues" evidence="3">
    <location>
        <begin position="249"/>
        <end position="263"/>
    </location>
</feature>
<name>A0ABW5AF38_9BRAD</name>